<dbReference type="Gene3D" id="3.40.1170.60">
    <property type="match status" value="1"/>
</dbReference>
<keyword evidence="4" id="KW-0234">DNA repair</keyword>
<dbReference type="GO" id="GO:0042276">
    <property type="term" value="P:error-prone translesion synthesis"/>
    <property type="evidence" value="ECO:0007669"/>
    <property type="project" value="TreeGrafter"/>
</dbReference>
<comment type="subcellular location">
    <subcellularLocation>
        <location evidence="4">Cytoplasm</location>
    </subcellularLocation>
</comment>
<dbReference type="InterPro" id="IPR043502">
    <property type="entry name" value="DNA/RNA_pol_sf"/>
</dbReference>
<dbReference type="HAMAP" id="MF_01113">
    <property type="entry name" value="DNApol_IV"/>
    <property type="match status" value="1"/>
</dbReference>
<dbReference type="GO" id="GO:0009432">
    <property type="term" value="P:SOS response"/>
    <property type="evidence" value="ECO:0007669"/>
    <property type="project" value="TreeGrafter"/>
</dbReference>
<comment type="catalytic activity">
    <reaction evidence="3 4">
        <text>DNA(n) + a 2'-deoxyribonucleoside 5'-triphosphate = DNA(n+1) + diphosphate</text>
        <dbReference type="Rhea" id="RHEA:22508"/>
        <dbReference type="Rhea" id="RHEA-COMP:17339"/>
        <dbReference type="Rhea" id="RHEA-COMP:17340"/>
        <dbReference type="ChEBI" id="CHEBI:33019"/>
        <dbReference type="ChEBI" id="CHEBI:61560"/>
        <dbReference type="ChEBI" id="CHEBI:173112"/>
        <dbReference type="EC" id="2.7.7.7"/>
    </reaction>
</comment>
<keyword evidence="4" id="KW-0548">Nucleotidyltransferase</keyword>
<dbReference type="SUPFAM" id="SSF100879">
    <property type="entry name" value="Lesion bypass DNA polymerase (Y-family), little finger domain"/>
    <property type="match status" value="1"/>
</dbReference>
<keyword evidence="4" id="KW-0227">DNA damage</keyword>
<evidence type="ECO:0000256" key="3">
    <source>
        <dbReference type="ARBA" id="ARBA00049244"/>
    </source>
</evidence>
<dbReference type="EC" id="2.7.7.7" evidence="4"/>
<dbReference type="InterPro" id="IPR022880">
    <property type="entry name" value="DNApol_IV"/>
</dbReference>
<keyword evidence="4" id="KW-0808">Transferase</keyword>
<dbReference type="InterPro" id="IPR036775">
    <property type="entry name" value="DNA_pol_Y-fam_lit_finger_sf"/>
</dbReference>
<dbReference type="InterPro" id="IPR017961">
    <property type="entry name" value="DNA_pol_Y-fam_little_finger"/>
</dbReference>
<keyword evidence="4" id="KW-0238">DNA-binding</keyword>
<dbReference type="GO" id="GO:0006281">
    <property type="term" value="P:DNA repair"/>
    <property type="evidence" value="ECO:0007669"/>
    <property type="project" value="UniProtKB-UniRule"/>
</dbReference>
<dbReference type="SUPFAM" id="SSF56672">
    <property type="entry name" value="DNA/RNA polymerases"/>
    <property type="match status" value="1"/>
</dbReference>
<dbReference type="Gene3D" id="3.30.1490.100">
    <property type="entry name" value="DNA polymerase, Y-family, little finger domain"/>
    <property type="match status" value="1"/>
</dbReference>
<dbReference type="InterPro" id="IPR050116">
    <property type="entry name" value="DNA_polymerase-Y"/>
</dbReference>
<sequence>MMSRIVAHVDVAALEVAAELVRRPELAGVPMVVGGGDRGAVLSANHHARTFGIEGGMSSARARRLCPHLVVVPPDPDHYRKVAEAIVAVCERYSDRVEPAGEGEVFVELSGGVRRAGDAGLVGERLRAVVFAEQGVWCSVGIAPNKFVAKLASAAAGPTGVRVVRSSEVIDFLHPMPVEVVRGVGRATADTLHRLGLATVREVAELSPEVLCRVLGERQGRVLAELVWGRDERLVIPRSPRGHSVGSQHEFGRDTDDVGLVERVILGLCERVAASVRAQGMVGRVAVLTLRFADLTSISRSATLTAPSDLTGVIHAEVLRVFRRLHLQRARVRRVGIRLEGLTVRAATWQQVTLDAPERGWAEVEAAVDRAVLRFGPSALCRASLTAVRE</sequence>
<dbReference type="Pfam" id="PF11799">
    <property type="entry name" value="IMS_C"/>
    <property type="match status" value="1"/>
</dbReference>
<comment type="caution">
    <text evidence="6">The sequence shown here is derived from an EMBL/GenBank/DDBJ whole genome shotgun (WGS) entry which is preliminary data.</text>
</comment>
<dbReference type="AlphaFoldDB" id="A0A3P1WUJ3"/>
<dbReference type="CDD" id="cd03586">
    <property type="entry name" value="PolY_Pol_IV_kappa"/>
    <property type="match status" value="1"/>
</dbReference>
<dbReference type="PROSITE" id="PS50173">
    <property type="entry name" value="UMUC"/>
    <property type="match status" value="1"/>
</dbReference>
<comment type="cofactor">
    <cofactor evidence="4">
        <name>Mg(2+)</name>
        <dbReference type="ChEBI" id="CHEBI:18420"/>
    </cofactor>
    <text evidence="4">Binds 2 magnesium ions per subunit.</text>
</comment>
<dbReference type="InterPro" id="IPR001126">
    <property type="entry name" value="UmuC"/>
</dbReference>
<keyword evidence="4" id="KW-0460">Magnesium</keyword>
<reference evidence="6 7" key="1">
    <citation type="submission" date="2018-11" db="EMBL/GenBank/DDBJ databases">
        <title>Genomes From Bacteria Associated with the Canine Oral Cavity: a Test Case for Automated Genome-Based Taxonomic Assignment.</title>
        <authorList>
            <person name="Coil D.A."/>
            <person name="Jospin G."/>
            <person name="Darling A.E."/>
            <person name="Wallis C."/>
            <person name="Davis I.J."/>
            <person name="Harris S."/>
            <person name="Eisen J.A."/>
            <person name="Holcombe L.J."/>
            <person name="O'Flynn C."/>
        </authorList>
    </citation>
    <scope>NUCLEOTIDE SEQUENCE [LARGE SCALE GENOMIC DNA]</scope>
    <source>
        <strain evidence="6 7">OH2822_COT-296</strain>
    </source>
</reference>
<dbReference type="GO" id="GO:0003684">
    <property type="term" value="F:damaged DNA binding"/>
    <property type="evidence" value="ECO:0007669"/>
    <property type="project" value="InterPro"/>
</dbReference>
<keyword evidence="4" id="KW-0235">DNA replication</keyword>
<dbReference type="GO" id="GO:0000287">
    <property type="term" value="F:magnesium ion binding"/>
    <property type="evidence" value="ECO:0007669"/>
    <property type="project" value="UniProtKB-UniRule"/>
</dbReference>
<name>A0A3P1WUJ3_9ACTN</name>
<dbReference type="GO" id="GO:0003887">
    <property type="term" value="F:DNA-directed DNA polymerase activity"/>
    <property type="evidence" value="ECO:0007669"/>
    <property type="project" value="UniProtKB-UniRule"/>
</dbReference>
<dbReference type="GO" id="GO:0006261">
    <property type="term" value="P:DNA-templated DNA replication"/>
    <property type="evidence" value="ECO:0007669"/>
    <property type="project" value="UniProtKB-UniRule"/>
</dbReference>
<proteinExistence type="inferred from homology"/>
<comment type="function">
    <text evidence="2 4">Poorly processive, error-prone DNA polymerase involved in untargeted mutagenesis. Copies undamaged DNA at stalled replication forks, which arise in vivo from mismatched or misaligned primer ends. These misaligned primers can be extended by PolIV. Exhibits no 3'-5' exonuclease (proofreading) activity. May be involved in translesional synthesis, in conjunction with the beta clamp from PolIII.</text>
</comment>
<dbReference type="RefSeq" id="WP_125228299.1">
    <property type="nucleotide sequence ID" value="NZ_RQYT01000023.1"/>
</dbReference>
<evidence type="ECO:0000256" key="2">
    <source>
        <dbReference type="ARBA" id="ARBA00025589"/>
    </source>
</evidence>
<evidence type="ECO:0000259" key="5">
    <source>
        <dbReference type="PROSITE" id="PS50173"/>
    </source>
</evidence>
<evidence type="ECO:0000313" key="7">
    <source>
        <dbReference type="Proteomes" id="UP000280935"/>
    </source>
</evidence>
<accession>A0A3P1WUJ3</accession>
<evidence type="ECO:0000256" key="4">
    <source>
        <dbReference type="HAMAP-Rule" id="MF_01113"/>
    </source>
</evidence>
<keyword evidence="4" id="KW-0515">Mutator protein</keyword>
<evidence type="ECO:0000256" key="1">
    <source>
        <dbReference type="ARBA" id="ARBA00010945"/>
    </source>
</evidence>
<dbReference type="Gene3D" id="1.10.150.20">
    <property type="entry name" value="5' to 3' exonuclease, C-terminal subdomain"/>
    <property type="match status" value="1"/>
</dbReference>
<dbReference type="PANTHER" id="PTHR11076:SF33">
    <property type="entry name" value="DNA POLYMERASE KAPPA"/>
    <property type="match status" value="1"/>
</dbReference>
<dbReference type="Proteomes" id="UP000280935">
    <property type="component" value="Unassembled WGS sequence"/>
</dbReference>
<dbReference type="EMBL" id="RQYT01000023">
    <property type="protein sequence ID" value="RRD49080.1"/>
    <property type="molecule type" value="Genomic_DNA"/>
</dbReference>
<gene>
    <name evidence="4" type="primary">dinB</name>
    <name evidence="6" type="ORF">EII35_09850</name>
</gene>
<dbReference type="PANTHER" id="PTHR11076">
    <property type="entry name" value="DNA REPAIR POLYMERASE UMUC / TRANSFERASE FAMILY MEMBER"/>
    <property type="match status" value="1"/>
</dbReference>
<dbReference type="OrthoDB" id="9808813at2"/>
<feature type="binding site" evidence="4">
    <location>
        <position position="10"/>
    </location>
    <ligand>
        <name>Mg(2+)</name>
        <dbReference type="ChEBI" id="CHEBI:18420"/>
    </ligand>
</feature>
<feature type="site" description="Substrate discrimination" evidence="4">
    <location>
        <position position="15"/>
    </location>
</feature>
<comment type="similarity">
    <text evidence="1 4">Belongs to the DNA polymerase type-Y family.</text>
</comment>
<protein>
    <recommendedName>
        <fullName evidence="4">DNA polymerase IV</fullName>
        <shortName evidence="4">Pol IV</shortName>
        <ecNumber evidence="4">2.7.7.7</ecNumber>
    </recommendedName>
</protein>
<comment type="subunit">
    <text evidence="4">Monomer.</text>
</comment>
<keyword evidence="4" id="KW-0239">DNA-directed DNA polymerase</keyword>
<feature type="domain" description="UmuC" evidence="5">
    <location>
        <begin position="6"/>
        <end position="185"/>
    </location>
</feature>
<keyword evidence="4" id="KW-0479">Metal-binding</keyword>
<evidence type="ECO:0000313" key="6">
    <source>
        <dbReference type="EMBL" id="RRD49080.1"/>
    </source>
</evidence>
<dbReference type="Gene3D" id="3.30.70.270">
    <property type="match status" value="1"/>
</dbReference>
<dbReference type="InterPro" id="IPR043128">
    <property type="entry name" value="Rev_trsase/Diguanyl_cyclase"/>
</dbReference>
<feature type="active site" evidence="4">
    <location>
        <position position="104"/>
    </location>
</feature>
<organism evidence="6 7">
    <name type="scientific">Arachnia propionica</name>
    <dbReference type="NCBI Taxonomy" id="1750"/>
    <lineage>
        <taxon>Bacteria</taxon>
        <taxon>Bacillati</taxon>
        <taxon>Actinomycetota</taxon>
        <taxon>Actinomycetes</taxon>
        <taxon>Propionibacteriales</taxon>
        <taxon>Propionibacteriaceae</taxon>
        <taxon>Arachnia</taxon>
    </lineage>
</organism>
<dbReference type="Pfam" id="PF00817">
    <property type="entry name" value="IMS"/>
    <property type="match status" value="1"/>
</dbReference>
<comment type="caution">
    <text evidence="4">Lacks conserved residue(s) required for the propagation of feature annotation.</text>
</comment>
<keyword evidence="4" id="KW-0963">Cytoplasm</keyword>
<dbReference type="GO" id="GO:0005829">
    <property type="term" value="C:cytosol"/>
    <property type="evidence" value="ECO:0007669"/>
    <property type="project" value="TreeGrafter"/>
</dbReference>